<gene>
    <name evidence="2" type="ORF">SAMN05444370_11346</name>
</gene>
<feature type="chain" id="PRO_5011564440" description="DUF1194 domain-containing protein" evidence="1">
    <location>
        <begin position="21"/>
        <end position="228"/>
    </location>
</feature>
<dbReference type="SUPFAM" id="SSF53300">
    <property type="entry name" value="vWA-like"/>
    <property type="match status" value="1"/>
</dbReference>
<accession>A0A1H4ECL1</accession>
<organism evidence="2 3">
    <name type="scientific">Rubrimonas cliftonensis</name>
    <dbReference type="NCBI Taxonomy" id="89524"/>
    <lineage>
        <taxon>Bacteria</taxon>
        <taxon>Pseudomonadati</taxon>
        <taxon>Pseudomonadota</taxon>
        <taxon>Alphaproteobacteria</taxon>
        <taxon>Rhodobacterales</taxon>
        <taxon>Paracoccaceae</taxon>
        <taxon>Rubrimonas</taxon>
    </lineage>
</organism>
<sequence length="228" mass="24147">MVSRAAAAALLALAPVGARALDCTAALVLALDVSSSVDAAEYALQMQGLAAALRDPAVVETILSPPGAGVMASAFAWSGFQHQELLIDWTWLGDRASIEAFAASLAAAPRRYDHWPTALGRATGFAAALHGENPVPCRRRVVDVSGDGANNDGVGPQWHRERGAFEGITFNGLVIAGADPDPVLYYRAEVLHGPGAFLEVIHSYTDYPGAILRKLLRELQPPFAQRQP</sequence>
<keyword evidence="3" id="KW-1185">Reference proteome</keyword>
<dbReference type="Proteomes" id="UP000198703">
    <property type="component" value="Unassembled WGS sequence"/>
</dbReference>
<dbReference type="Pfam" id="PF06707">
    <property type="entry name" value="DUF1194"/>
    <property type="match status" value="1"/>
</dbReference>
<evidence type="ECO:0008006" key="4">
    <source>
        <dbReference type="Google" id="ProtNLM"/>
    </source>
</evidence>
<evidence type="ECO:0000313" key="3">
    <source>
        <dbReference type="Proteomes" id="UP000198703"/>
    </source>
</evidence>
<dbReference type="STRING" id="89524.SAMN05444370_11346"/>
<evidence type="ECO:0000256" key="1">
    <source>
        <dbReference type="SAM" id="SignalP"/>
    </source>
</evidence>
<reference evidence="2 3" key="1">
    <citation type="submission" date="2016-10" db="EMBL/GenBank/DDBJ databases">
        <authorList>
            <person name="de Groot N.N."/>
        </authorList>
    </citation>
    <scope>NUCLEOTIDE SEQUENCE [LARGE SCALE GENOMIC DNA]</scope>
    <source>
        <strain evidence="2 3">DSM 15345</strain>
    </source>
</reference>
<dbReference type="InterPro" id="IPR010607">
    <property type="entry name" value="DUF1194"/>
</dbReference>
<dbReference type="InterPro" id="IPR036465">
    <property type="entry name" value="vWFA_dom_sf"/>
</dbReference>
<evidence type="ECO:0000313" key="2">
    <source>
        <dbReference type="EMBL" id="SEA82785.1"/>
    </source>
</evidence>
<dbReference type="EMBL" id="FNQM01000013">
    <property type="protein sequence ID" value="SEA82785.1"/>
    <property type="molecule type" value="Genomic_DNA"/>
</dbReference>
<protein>
    <recommendedName>
        <fullName evidence="4">DUF1194 domain-containing protein</fullName>
    </recommendedName>
</protein>
<keyword evidence="1" id="KW-0732">Signal</keyword>
<feature type="signal peptide" evidence="1">
    <location>
        <begin position="1"/>
        <end position="20"/>
    </location>
</feature>
<dbReference type="AlphaFoldDB" id="A0A1H4ECL1"/>
<name>A0A1H4ECL1_9RHOB</name>
<proteinExistence type="predicted"/>